<dbReference type="SUPFAM" id="SSF54160">
    <property type="entry name" value="Chromo domain-like"/>
    <property type="match status" value="1"/>
</dbReference>
<dbReference type="Gene3D" id="2.40.50.40">
    <property type="match status" value="1"/>
</dbReference>
<gene>
    <name evidence="2" type="ORF">K457DRAFT_82879</name>
</gene>
<dbReference type="Proteomes" id="UP000078512">
    <property type="component" value="Unassembled WGS sequence"/>
</dbReference>
<dbReference type="EMBL" id="KV442108">
    <property type="protein sequence ID" value="OAQ23791.1"/>
    <property type="molecule type" value="Genomic_DNA"/>
</dbReference>
<dbReference type="OrthoDB" id="10267344at2759"/>
<proteinExistence type="predicted"/>
<keyword evidence="3" id="KW-1185">Reference proteome</keyword>
<feature type="domain" description="Chromo" evidence="1">
    <location>
        <begin position="66"/>
        <end position="125"/>
    </location>
</feature>
<sequence>MVKDPIASAPLDPKYDGPYKVVRRTPRDTYVLQDNLKQVLSRNYAPELIKIVTQSLDIPTQETDHYEVEKVLSHRLSDKGEMLCKVQWKGYPESENSEIPYVNFDSKKAISLYYQRQQKVPTCYNYTCKKG</sequence>
<evidence type="ECO:0000313" key="3">
    <source>
        <dbReference type="Proteomes" id="UP000078512"/>
    </source>
</evidence>
<dbReference type="InterPro" id="IPR000953">
    <property type="entry name" value="Chromo/chromo_shadow_dom"/>
</dbReference>
<protein>
    <recommendedName>
        <fullName evidence="1">Chromo domain-containing protein</fullName>
    </recommendedName>
</protein>
<dbReference type="PROSITE" id="PS50013">
    <property type="entry name" value="CHROMO_2"/>
    <property type="match status" value="1"/>
</dbReference>
<dbReference type="Pfam" id="PF00385">
    <property type="entry name" value="Chromo"/>
    <property type="match status" value="1"/>
</dbReference>
<accession>A0A197JH14</accession>
<reference evidence="2 3" key="1">
    <citation type="submission" date="2016-05" db="EMBL/GenBank/DDBJ databases">
        <title>Genome sequencing reveals origins of a unique bacterial endosymbiosis in the earliest lineages of terrestrial Fungi.</title>
        <authorList>
            <consortium name="DOE Joint Genome Institute"/>
            <person name="Uehling J."/>
            <person name="Gryganskyi A."/>
            <person name="Hameed K."/>
            <person name="Tschaplinski T."/>
            <person name="Misztal P."/>
            <person name="Wu S."/>
            <person name="Desiro A."/>
            <person name="Vande Pol N."/>
            <person name="Du Z.-Y."/>
            <person name="Zienkiewicz A."/>
            <person name="Zienkiewicz K."/>
            <person name="Morin E."/>
            <person name="Tisserant E."/>
            <person name="Splivallo R."/>
            <person name="Hainaut M."/>
            <person name="Henrissat B."/>
            <person name="Ohm R."/>
            <person name="Kuo A."/>
            <person name="Yan J."/>
            <person name="Lipzen A."/>
            <person name="Nolan M."/>
            <person name="Labutti K."/>
            <person name="Barry K."/>
            <person name="Goldstein A."/>
            <person name="Labbe J."/>
            <person name="Schadt C."/>
            <person name="Tuskan G."/>
            <person name="Grigoriev I."/>
            <person name="Martin F."/>
            <person name="Vilgalys R."/>
            <person name="Bonito G."/>
        </authorList>
    </citation>
    <scope>NUCLEOTIDE SEQUENCE [LARGE SCALE GENOMIC DNA]</scope>
    <source>
        <strain evidence="2 3">AG-77</strain>
    </source>
</reference>
<dbReference type="InterPro" id="IPR023780">
    <property type="entry name" value="Chromo_domain"/>
</dbReference>
<evidence type="ECO:0000313" key="2">
    <source>
        <dbReference type="EMBL" id="OAQ23791.1"/>
    </source>
</evidence>
<name>A0A197JH14_9FUNG</name>
<dbReference type="STRING" id="1314771.A0A197JH14"/>
<dbReference type="InterPro" id="IPR016197">
    <property type="entry name" value="Chromo-like_dom_sf"/>
</dbReference>
<dbReference type="AlphaFoldDB" id="A0A197JH14"/>
<organism evidence="2 3">
    <name type="scientific">Linnemannia elongata AG-77</name>
    <dbReference type="NCBI Taxonomy" id="1314771"/>
    <lineage>
        <taxon>Eukaryota</taxon>
        <taxon>Fungi</taxon>
        <taxon>Fungi incertae sedis</taxon>
        <taxon>Mucoromycota</taxon>
        <taxon>Mortierellomycotina</taxon>
        <taxon>Mortierellomycetes</taxon>
        <taxon>Mortierellales</taxon>
        <taxon>Mortierellaceae</taxon>
        <taxon>Linnemannia</taxon>
    </lineage>
</organism>
<evidence type="ECO:0000259" key="1">
    <source>
        <dbReference type="PROSITE" id="PS50013"/>
    </source>
</evidence>
<dbReference type="CDD" id="cd00024">
    <property type="entry name" value="CD_CSD"/>
    <property type="match status" value="1"/>
</dbReference>
<dbReference type="SMART" id="SM00298">
    <property type="entry name" value="CHROMO"/>
    <property type="match status" value="1"/>
</dbReference>